<gene>
    <name evidence="2" type="ORF">DL89DRAFT_177973</name>
</gene>
<keyword evidence="3" id="KW-1185">Reference proteome</keyword>
<feature type="chain" id="PRO_5012847308" description="Secreted protein" evidence="1">
    <location>
        <begin position="18"/>
        <end position="131"/>
    </location>
</feature>
<dbReference type="Proteomes" id="UP000193922">
    <property type="component" value="Unassembled WGS sequence"/>
</dbReference>
<reference evidence="2 3" key="1">
    <citation type="submission" date="2016-07" db="EMBL/GenBank/DDBJ databases">
        <title>Pervasive Adenine N6-methylation of Active Genes in Fungi.</title>
        <authorList>
            <consortium name="DOE Joint Genome Institute"/>
            <person name="Mondo S.J."/>
            <person name="Dannebaum R.O."/>
            <person name="Kuo R.C."/>
            <person name="Labutti K."/>
            <person name="Haridas S."/>
            <person name="Kuo A."/>
            <person name="Salamov A."/>
            <person name="Ahrendt S.R."/>
            <person name="Lipzen A."/>
            <person name="Sullivan W."/>
            <person name="Andreopoulos W.B."/>
            <person name="Clum A."/>
            <person name="Lindquist E."/>
            <person name="Daum C."/>
            <person name="Ramamoorthy G.K."/>
            <person name="Gryganskyi A."/>
            <person name="Culley D."/>
            <person name="Magnuson J.K."/>
            <person name="James T.Y."/>
            <person name="O'Malley M.A."/>
            <person name="Stajich J.E."/>
            <person name="Spatafora J.W."/>
            <person name="Visel A."/>
            <person name="Grigoriev I.V."/>
        </authorList>
    </citation>
    <scope>NUCLEOTIDE SEQUENCE [LARGE SCALE GENOMIC DNA]</scope>
    <source>
        <strain evidence="2 3">ATCC 12442</strain>
    </source>
</reference>
<feature type="signal peptide" evidence="1">
    <location>
        <begin position="1"/>
        <end position="17"/>
    </location>
</feature>
<protein>
    <recommendedName>
        <fullName evidence="4">Secreted protein</fullName>
    </recommendedName>
</protein>
<evidence type="ECO:0000313" key="2">
    <source>
        <dbReference type="EMBL" id="ORX68468.1"/>
    </source>
</evidence>
<evidence type="ECO:0000256" key="1">
    <source>
        <dbReference type="SAM" id="SignalP"/>
    </source>
</evidence>
<comment type="caution">
    <text evidence="2">The sequence shown here is derived from an EMBL/GenBank/DDBJ whole genome shotgun (WGS) entry which is preliminary data.</text>
</comment>
<name>A0A1Y1W4Z1_9FUNG</name>
<dbReference type="AlphaFoldDB" id="A0A1Y1W4Z1"/>
<accession>A0A1Y1W4Z1</accession>
<dbReference type="GeneID" id="63800508"/>
<evidence type="ECO:0008006" key="4">
    <source>
        <dbReference type="Google" id="ProtNLM"/>
    </source>
</evidence>
<proteinExistence type="predicted"/>
<evidence type="ECO:0000313" key="3">
    <source>
        <dbReference type="Proteomes" id="UP000193922"/>
    </source>
</evidence>
<keyword evidence="1" id="KW-0732">Signal</keyword>
<dbReference type="EMBL" id="MCFD01000009">
    <property type="protein sequence ID" value="ORX68468.1"/>
    <property type="molecule type" value="Genomic_DNA"/>
</dbReference>
<sequence>MRLGLMWPLLAAATASAVSEPLPSSFLNASTSRRGPGINERREAAAQKQAACPFCVSVLTAFFLYKLPLPYTHIVDWYKPWLATKLASLYFPTVVGQYMRCWHSAAPYDKHTGPRRLQGTRDLDKRPAGWS</sequence>
<organism evidence="2 3">
    <name type="scientific">Linderina pennispora</name>
    <dbReference type="NCBI Taxonomy" id="61395"/>
    <lineage>
        <taxon>Eukaryota</taxon>
        <taxon>Fungi</taxon>
        <taxon>Fungi incertae sedis</taxon>
        <taxon>Zoopagomycota</taxon>
        <taxon>Kickxellomycotina</taxon>
        <taxon>Kickxellomycetes</taxon>
        <taxon>Kickxellales</taxon>
        <taxon>Kickxellaceae</taxon>
        <taxon>Linderina</taxon>
    </lineage>
</organism>
<dbReference type="RefSeq" id="XP_040742250.1">
    <property type="nucleotide sequence ID" value="XM_040883860.1"/>
</dbReference>